<sequence>MPCLVERQTTTSAVTNSLTNPTAGATTYFDFASANPSLQSHLTPALHTSPRLANDAFSATSINNNASLFSPHKDLHRAAAVLNGYPTAYNQATLAAAAAANQRAFQPAGSPGPLEQIYGNELALANYGQPTSPQPGAFPNLALSNRVNI</sequence>
<gene>
    <name evidence="1" type="ORF">EB796_009248</name>
</gene>
<dbReference type="Proteomes" id="UP000593567">
    <property type="component" value="Unassembled WGS sequence"/>
</dbReference>
<dbReference type="AlphaFoldDB" id="A0A7J7K3B8"/>
<keyword evidence="2" id="KW-1185">Reference proteome</keyword>
<comment type="caution">
    <text evidence="1">The sequence shown here is derived from an EMBL/GenBank/DDBJ whole genome shotgun (WGS) entry which is preliminary data.</text>
</comment>
<name>A0A7J7K3B8_BUGNE</name>
<evidence type="ECO:0000313" key="1">
    <source>
        <dbReference type="EMBL" id="KAF6032434.1"/>
    </source>
</evidence>
<reference evidence="1" key="1">
    <citation type="submission" date="2020-06" db="EMBL/GenBank/DDBJ databases">
        <title>Draft genome of Bugula neritina, a colonial animal packing powerful symbionts and potential medicines.</title>
        <authorList>
            <person name="Rayko M."/>
        </authorList>
    </citation>
    <scope>NUCLEOTIDE SEQUENCE [LARGE SCALE GENOMIC DNA]</scope>
    <source>
        <strain evidence="1">Kwan_BN1</strain>
    </source>
</reference>
<evidence type="ECO:0000313" key="2">
    <source>
        <dbReference type="Proteomes" id="UP000593567"/>
    </source>
</evidence>
<protein>
    <submittedName>
        <fullName evidence="1">Uncharacterized protein</fullName>
    </submittedName>
</protein>
<accession>A0A7J7K3B8</accession>
<organism evidence="1 2">
    <name type="scientific">Bugula neritina</name>
    <name type="common">Brown bryozoan</name>
    <name type="synonym">Sertularia neritina</name>
    <dbReference type="NCBI Taxonomy" id="10212"/>
    <lineage>
        <taxon>Eukaryota</taxon>
        <taxon>Metazoa</taxon>
        <taxon>Spiralia</taxon>
        <taxon>Lophotrochozoa</taxon>
        <taxon>Bryozoa</taxon>
        <taxon>Gymnolaemata</taxon>
        <taxon>Cheilostomatida</taxon>
        <taxon>Flustrina</taxon>
        <taxon>Buguloidea</taxon>
        <taxon>Bugulidae</taxon>
        <taxon>Bugula</taxon>
    </lineage>
</organism>
<dbReference type="EMBL" id="VXIV02001507">
    <property type="protein sequence ID" value="KAF6032434.1"/>
    <property type="molecule type" value="Genomic_DNA"/>
</dbReference>
<proteinExistence type="predicted"/>